<evidence type="ECO:0000256" key="1">
    <source>
        <dbReference type="SAM" id="MobiDB-lite"/>
    </source>
</evidence>
<feature type="region of interest" description="Disordered" evidence="1">
    <location>
        <begin position="1"/>
        <end position="20"/>
    </location>
</feature>
<name>A0ABM0Y638_CAMSA</name>
<feature type="transmembrane region" description="Helical" evidence="2">
    <location>
        <begin position="41"/>
        <end position="62"/>
    </location>
</feature>
<proteinExistence type="predicted"/>
<gene>
    <name evidence="4" type="primary">LOC104773239</name>
</gene>
<dbReference type="Proteomes" id="UP000694864">
    <property type="component" value="Unplaced"/>
</dbReference>
<dbReference type="GeneID" id="104773239"/>
<sequence length="104" mass="11479">MDQNPYRRRSSPIRTTTGGSKSVNFSELLPMKYLSSSKMKLTRTFTSCLILCSVLVAFSMIFNYHPSDSNRIMGFAEARVLDGGGFSNVTKIDSNDSDKLLGGL</sequence>
<evidence type="ECO:0000313" key="4">
    <source>
        <dbReference type="RefSeq" id="XP_010496119.1"/>
    </source>
</evidence>
<keyword evidence="3" id="KW-1185">Reference proteome</keyword>
<feature type="compositionally biased region" description="Basic residues" evidence="1">
    <location>
        <begin position="1"/>
        <end position="11"/>
    </location>
</feature>
<reference evidence="4" key="2">
    <citation type="submission" date="2025-08" db="UniProtKB">
        <authorList>
            <consortium name="RefSeq"/>
        </authorList>
    </citation>
    <scope>IDENTIFICATION</scope>
    <source>
        <tissue evidence="4">Leaf</tissue>
    </source>
</reference>
<organism evidence="3 4">
    <name type="scientific">Camelina sativa</name>
    <name type="common">False flax</name>
    <name type="synonym">Myagrum sativum</name>
    <dbReference type="NCBI Taxonomy" id="90675"/>
    <lineage>
        <taxon>Eukaryota</taxon>
        <taxon>Viridiplantae</taxon>
        <taxon>Streptophyta</taxon>
        <taxon>Embryophyta</taxon>
        <taxon>Tracheophyta</taxon>
        <taxon>Spermatophyta</taxon>
        <taxon>Magnoliopsida</taxon>
        <taxon>eudicotyledons</taxon>
        <taxon>Gunneridae</taxon>
        <taxon>Pentapetalae</taxon>
        <taxon>rosids</taxon>
        <taxon>malvids</taxon>
        <taxon>Brassicales</taxon>
        <taxon>Brassicaceae</taxon>
        <taxon>Camelineae</taxon>
        <taxon>Camelina</taxon>
    </lineage>
</organism>
<reference evidence="3" key="1">
    <citation type="journal article" date="2014" name="Nat. Commun.">
        <title>The emerging biofuel crop Camelina sativa retains a highly undifferentiated hexaploid genome structure.</title>
        <authorList>
            <person name="Kagale S."/>
            <person name="Koh C."/>
            <person name="Nixon J."/>
            <person name="Bollina V."/>
            <person name="Clarke W.E."/>
            <person name="Tuteja R."/>
            <person name="Spillane C."/>
            <person name="Robinson S.J."/>
            <person name="Links M.G."/>
            <person name="Clarke C."/>
            <person name="Higgins E.E."/>
            <person name="Huebert T."/>
            <person name="Sharpe A.G."/>
            <person name="Parkin I.A."/>
        </authorList>
    </citation>
    <scope>NUCLEOTIDE SEQUENCE [LARGE SCALE GENOMIC DNA]</scope>
    <source>
        <strain evidence="3">cv. DH55</strain>
    </source>
</reference>
<dbReference type="RefSeq" id="XP_010496119.1">
    <property type="nucleotide sequence ID" value="XM_010497817.2"/>
</dbReference>
<evidence type="ECO:0000256" key="2">
    <source>
        <dbReference type="SAM" id="Phobius"/>
    </source>
</evidence>
<accession>A0ABM0Y638</accession>
<protein>
    <submittedName>
        <fullName evidence="4">Galactoside 2-alpha-L-fucosyltransferase-like</fullName>
    </submittedName>
</protein>
<keyword evidence="2" id="KW-0472">Membrane</keyword>
<keyword evidence="2" id="KW-1133">Transmembrane helix</keyword>
<keyword evidence="2" id="KW-0812">Transmembrane</keyword>
<evidence type="ECO:0000313" key="3">
    <source>
        <dbReference type="Proteomes" id="UP000694864"/>
    </source>
</evidence>